<name>A0ACC0C229_CATRO</name>
<sequence>MEEVPAHVHPGPIVTDVLSRQHEHRSGLIWSGDRETCSTDLQCRCFGRNLFQCYSAAPRRLRLLGVRLSLSHFSGYKVKKEPLEAWILRAFTGSETNDDLVLRARGFIFLLIGRHMLPDFSGNLVLVRYLTVHGGFVRCTTDWRGLGVSSDMGVVAYTYIAASYGAQHLTVASCLRTLWLHTETSWTLCHLTRYALQ</sequence>
<gene>
    <name evidence="1" type="ORF">M9H77_09819</name>
</gene>
<dbReference type="Proteomes" id="UP001060085">
    <property type="component" value="Linkage Group LG02"/>
</dbReference>
<proteinExistence type="predicted"/>
<accession>A0ACC0C229</accession>
<organism evidence="1 2">
    <name type="scientific">Catharanthus roseus</name>
    <name type="common">Madagascar periwinkle</name>
    <name type="synonym">Vinca rosea</name>
    <dbReference type="NCBI Taxonomy" id="4058"/>
    <lineage>
        <taxon>Eukaryota</taxon>
        <taxon>Viridiplantae</taxon>
        <taxon>Streptophyta</taxon>
        <taxon>Embryophyta</taxon>
        <taxon>Tracheophyta</taxon>
        <taxon>Spermatophyta</taxon>
        <taxon>Magnoliopsida</taxon>
        <taxon>eudicotyledons</taxon>
        <taxon>Gunneridae</taxon>
        <taxon>Pentapetalae</taxon>
        <taxon>asterids</taxon>
        <taxon>lamiids</taxon>
        <taxon>Gentianales</taxon>
        <taxon>Apocynaceae</taxon>
        <taxon>Rauvolfioideae</taxon>
        <taxon>Vinceae</taxon>
        <taxon>Catharanthinae</taxon>
        <taxon>Catharanthus</taxon>
    </lineage>
</organism>
<evidence type="ECO:0000313" key="1">
    <source>
        <dbReference type="EMBL" id="KAI5678869.1"/>
    </source>
</evidence>
<comment type="caution">
    <text evidence="1">The sequence shown here is derived from an EMBL/GenBank/DDBJ whole genome shotgun (WGS) entry which is preliminary data.</text>
</comment>
<evidence type="ECO:0000313" key="2">
    <source>
        <dbReference type="Proteomes" id="UP001060085"/>
    </source>
</evidence>
<reference evidence="2" key="1">
    <citation type="journal article" date="2023" name="Nat. Plants">
        <title>Single-cell RNA sequencing provides a high-resolution roadmap for understanding the multicellular compartmentation of specialized metabolism.</title>
        <authorList>
            <person name="Sun S."/>
            <person name="Shen X."/>
            <person name="Li Y."/>
            <person name="Li Y."/>
            <person name="Wang S."/>
            <person name="Li R."/>
            <person name="Zhang H."/>
            <person name="Shen G."/>
            <person name="Guo B."/>
            <person name="Wei J."/>
            <person name="Xu J."/>
            <person name="St-Pierre B."/>
            <person name="Chen S."/>
            <person name="Sun C."/>
        </authorList>
    </citation>
    <scope>NUCLEOTIDE SEQUENCE [LARGE SCALE GENOMIC DNA]</scope>
</reference>
<protein>
    <submittedName>
        <fullName evidence="1">Uncharacterized protein</fullName>
    </submittedName>
</protein>
<keyword evidence="2" id="KW-1185">Reference proteome</keyword>
<dbReference type="EMBL" id="CM044702">
    <property type="protein sequence ID" value="KAI5678869.1"/>
    <property type="molecule type" value="Genomic_DNA"/>
</dbReference>